<dbReference type="Pfam" id="PF13966">
    <property type="entry name" value="zf-RVT"/>
    <property type="match status" value="1"/>
</dbReference>
<evidence type="ECO:0000313" key="3">
    <source>
        <dbReference type="Proteomes" id="UP000825935"/>
    </source>
</evidence>
<dbReference type="EMBL" id="CM035409">
    <property type="protein sequence ID" value="KAH7439331.1"/>
    <property type="molecule type" value="Genomic_DNA"/>
</dbReference>
<proteinExistence type="predicted"/>
<feature type="domain" description="Reverse transcriptase zinc-binding" evidence="1">
    <location>
        <begin position="140"/>
        <end position="211"/>
    </location>
</feature>
<organism evidence="2 3">
    <name type="scientific">Ceratopteris richardii</name>
    <name type="common">Triangle waterfern</name>
    <dbReference type="NCBI Taxonomy" id="49495"/>
    <lineage>
        <taxon>Eukaryota</taxon>
        <taxon>Viridiplantae</taxon>
        <taxon>Streptophyta</taxon>
        <taxon>Embryophyta</taxon>
        <taxon>Tracheophyta</taxon>
        <taxon>Polypodiopsida</taxon>
        <taxon>Polypodiidae</taxon>
        <taxon>Polypodiales</taxon>
        <taxon>Pteridineae</taxon>
        <taxon>Pteridaceae</taxon>
        <taxon>Parkerioideae</taxon>
        <taxon>Ceratopteris</taxon>
    </lineage>
</organism>
<evidence type="ECO:0000313" key="2">
    <source>
        <dbReference type="EMBL" id="KAH7439331.1"/>
    </source>
</evidence>
<reference evidence="2" key="1">
    <citation type="submission" date="2021-08" db="EMBL/GenBank/DDBJ databases">
        <title>WGS assembly of Ceratopteris richardii.</title>
        <authorList>
            <person name="Marchant D.B."/>
            <person name="Chen G."/>
            <person name="Jenkins J."/>
            <person name="Shu S."/>
            <person name="Leebens-Mack J."/>
            <person name="Grimwood J."/>
            <person name="Schmutz J."/>
            <person name="Soltis P."/>
            <person name="Soltis D."/>
            <person name="Chen Z.-H."/>
        </authorList>
    </citation>
    <scope>NUCLEOTIDE SEQUENCE</scope>
    <source>
        <strain evidence="2">Whitten #5841</strain>
        <tissue evidence="2">Leaf</tissue>
    </source>
</reference>
<keyword evidence="3" id="KW-1185">Reference proteome</keyword>
<dbReference type="AlphaFoldDB" id="A0A8T2USX2"/>
<evidence type="ECO:0000259" key="1">
    <source>
        <dbReference type="Pfam" id="PF13966"/>
    </source>
</evidence>
<protein>
    <recommendedName>
        <fullName evidence="1">Reverse transcriptase zinc-binding domain-containing protein</fullName>
    </recommendedName>
</protein>
<accession>A0A8T2USX2</accession>
<gene>
    <name evidence="2" type="ORF">KP509_04G056500</name>
</gene>
<dbReference type="Proteomes" id="UP000825935">
    <property type="component" value="Chromosome 4"/>
</dbReference>
<name>A0A8T2USX2_CERRI</name>
<sequence>MEDNVILVTPLPLCLHSGRFCPTHLLPILWEMQQDTFNNKNINSIAKYYNSKWEILSFPEVRRLYAVGATYRSKWLQVVSLLQKYQMPLSLDASDPWRDWLFAKHNRWWIGKSNMYYRNLIAPISMAQQCNQRWKLQKSVSWWRLRFLSIWDSSYTFKMKLFMWWVFVGHFTLGAFLNKHGLLGIRCPHCTSYMENMRHAFWSCSFIQKWWNNLLLFPIWDVKPTKFDWAFLLFHSNNNALHFVYGEYATCLLVLFVHSKMVE</sequence>
<comment type="caution">
    <text evidence="2">The sequence shown here is derived from an EMBL/GenBank/DDBJ whole genome shotgun (WGS) entry which is preliminary data.</text>
</comment>
<dbReference type="InterPro" id="IPR026960">
    <property type="entry name" value="RVT-Znf"/>
</dbReference>